<keyword evidence="2" id="KW-1185">Reference proteome</keyword>
<evidence type="ECO:0000313" key="1">
    <source>
        <dbReference type="EMBL" id="MDL4841642.1"/>
    </source>
</evidence>
<sequence>MYANHDVDELLDEQQNSEWVKSLELLNDFNNDQNDYFVVYKKEDQATEHEMQFNKVTRIDAENYLIAMHNEDYHEGIRYYTGEDIRLNRLDIINVKVVDPSEFDFVVFTD</sequence>
<proteinExistence type="predicted"/>
<evidence type="ECO:0000313" key="2">
    <source>
        <dbReference type="Proteomes" id="UP001235343"/>
    </source>
</evidence>
<dbReference type="EMBL" id="JASTZU010000042">
    <property type="protein sequence ID" value="MDL4841642.1"/>
    <property type="molecule type" value="Genomic_DNA"/>
</dbReference>
<name>A0ABT7L8U1_9BACI</name>
<gene>
    <name evidence="1" type="ORF">QQS35_14470</name>
</gene>
<organism evidence="1 2">
    <name type="scientific">Aquibacillus rhizosphaerae</name>
    <dbReference type="NCBI Taxonomy" id="3051431"/>
    <lineage>
        <taxon>Bacteria</taxon>
        <taxon>Bacillati</taxon>
        <taxon>Bacillota</taxon>
        <taxon>Bacilli</taxon>
        <taxon>Bacillales</taxon>
        <taxon>Bacillaceae</taxon>
        <taxon>Aquibacillus</taxon>
    </lineage>
</organism>
<dbReference type="RefSeq" id="WP_285932928.1">
    <property type="nucleotide sequence ID" value="NZ_JASTZU010000042.1"/>
</dbReference>
<reference evidence="1 2" key="1">
    <citation type="submission" date="2023-06" db="EMBL/GenBank/DDBJ databases">
        <title>Aquibacillus rhizosphaerae LR5S19.</title>
        <authorList>
            <person name="Sun J.-Q."/>
        </authorList>
    </citation>
    <scope>NUCLEOTIDE SEQUENCE [LARGE SCALE GENOMIC DNA]</scope>
    <source>
        <strain evidence="1 2">LR5S19</strain>
    </source>
</reference>
<comment type="caution">
    <text evidence="1">The sequence shown here is derived from an EMBL/GenBank/DDBJ whole genome shotgun (WGS) entry which is preliminary data.</text>
</comment>
<protein>
    <submittedName>
        <fullName evidence="1">Uncharacterized protein</fullName>
    </submittedName>
</protein>
<accession>A0ABT7L8U1</accession>
<dbReference type="Proteomes" id="UP001235343">
    <property type="component" value="Unassembled WGS sequence"/>
</dbReference>